<evidence type="ECO:0000313" key="2">
    <source>
        <dbReference type="Proteomes" id="UP000050827"/>
    </source>
</evidence>
<sequence>MGCKNSDGLSNENESTELVFNYQKMPKKFVMNPEATAILEEWVEFRDLTSSFDVLYKAKNNEDLILAIDDLIEKEKLLYKAEFPEPFDELQIKSRLRVLKTYMLKVKASILNHMDATQPTIEMLTAYNALRKQFNVVMNSQLDKKMILNEN</sequence>
<dbReference type="EMBL" id="LCTZ01000002">
    <property type="protein sequence ID" value="KQC30346.1"/>
    <property type="molecule type" value="Genomic_DNA"/>
</dbReference>
<name>A0A0Q1CHE0_9FLAO</name>
<dbReference type="STRING" id="346185.AAY42_11000"/>
<protein>
    <submittedName>
        <fullName evidence="1">Uncharacterized protein</fullName>
    </submittedName>
</protein>
<comment type="caution">
    <text evidence="1">The sequence shown here is derived from an EMBL/GenBank/DDBJ whole genome shotgun (WGS) entry which is preliminary data.</text>
</comment>
<dbReference type="AlphaFoldDB" id="A0A0Q1CHE0"/>
<dbReference type="Proteomes" id="UP000050827">
    <property type="component" value="Unassembled WGS sequence"/>
</dbReference>
<evidence type="ECO:0000313" key="1">
    <source>
        <dbReference type="EMBL" id="KQC30346.1"/>
    </source>
</evidence>
<keyword evidence="2" id="KW-1185">Reference proteome</keyword>
<accession>A0A0Q1CHE0</accession>
<organism evidence="1 2">
    <name type="scientific">Flagellimonas eckloniae</name>
    <dbReference type="NCBI Taxonomy" id="346185"/>
    <lineage>
        <taxon>Bacteria</taxon>
        <taxon>Pseudomonadati</taxon>
        <taxon>Bacteroidota</taxon>
        <taxon>Flavobacteriia</taxon>
        <taxon>Flavobacteriales</taxon>
        <taxon>Flavobacteriaceae</taxon>
        <taxon>Flagellimonas</taxon>
    </lineage>
</organism>
<proteinExistence type="predicted"/>
<reference evidence="1 2" key="1">
    <citation type="submission" date="2015-04" db="EMBL/GenBank/DDBJ databases">
        <title>Complete genome of flavobacterium.</title>
        <authorList>
            <person name="Kwon Y.M."/>
            <person name="Kim S.-J."/>
        </authorList>
    </citation>
    <scope>NUCLEOTIDE SEQUENCE [LARGE SCALE GENOMIC DNA]</scope>
    <source>
        <strain evidence="1 2">DK169</strain>
    </source>
</reference>
<gene>
    <name evidence="1" type="ORF">AAY42_11000</name>
</gene>